<dbReference type="Proteomes" id="UP000005837">
    <property type="component" value="Unassembled WGS sequence"/>
</dbReference>
<gene>
    <name evidence="1" type="ORF">EIKCOROL_00806</name>
</gene>
<protein>
    <submittedName>
        <fullName evidence="1">Uncharacterized protein</fullName>
    </submittedName>
</protein>
<accession>C0DTX6</accession>
<comment type="caution">
    <text evidence="1">The sequence shown here is derived from an EMBL/GenBank/DDBJ whole genome shotgun (WGS) entry which is preliminary data.</text>
</comment>
<evidence type="ECO:0000313" key="2">
    <source>
        <dbReference type="Proteomes" id="UP000005837"/>
    </source>
</evidence>
<dbReference type="HOGENOM" id="CLU_2934073_0_0_4"/>
<proteinExistence type="predicted"/>
<dbReference type="EMBL" id="ACEA01000017">
    <property type="protein sequence ID" value="EEG24174.1"/>
    <property type="molecule type" value="Genomic_DNA"/>
</dbReference>
<reference evidence="1 2" key="1">
    <citation type="submission" date="2009-01" db="EMBL/GenBank/DDBJ databases">
        <authorList>
            <person name="Fulton L."/>
            <person name="Clifton S."/>
            <person name="Chinwalla A.T."/>
            <person name="Mitreva M."/>
            <person name="Sodergren E."/>
            <person name="Weinstock G."/>
            <person name="Clifton S."/>
            <person name="Dooling D.J."/>
            <person name="Fulton B."/>
            <person name="Minx P."/>
            <person name="Pepin K.H."/>
            <person name="Johnson M."/>
            <person name="Bhonagiri V."/>
            <person name="Nash W.E."/>
            <person name="Mardis E.R."/>
            <person name="Wilson R.K."/>
        </authorList>
    </citation>
    <scope>NUCLEOTIDE SEQUENCE [LARGE SCALE GENOMIC DNA]</scope>
    <source>
        <strain evidence="1 2">ATCC 23834</strain>
    </source>
</reference>
<name>C0DTX6_EIKCO</name>
<evidence type="ECO:0000313" key="1">
    <source>
        <dbReference type="EMBL" id="EEG24174.1"/>
    </source>
</evidence>
<dbReference type="AlphaFoldDB" id="C0DTX6"/>
<sequence length="60" mass="7414">MRSQVKTAGYPARLFFCIYRNRHHRQYGHIAKQLFSHQASQRYRKSFSYQRLPERRTHAF</sequence>
<organism evidence="1 2">
    <name type="scientific">Eikenella corrodens ATCC 23834</name>
    <dbReference type="NCBI Taxonomy" id="546274"/>
    <lineage>
        <taxon>Bacteria</taxon>
        <taxon>Pseudomonadati</taxon>
        <taxon>Pseudomonadota</taxon>
        <taxon>Betaproteobacteria</taxon>
        <taxon>Neisseriales</taxon>
        <taxon>Neisseriaceae</taxon>
        <taxon>Eikenella</taxon>
    </lineage>
</organism>